<gene>
    <name evidence="4" type="ORF">KQX54_001092</name>
</gene>
<keyword evidence="2" id="KW-0812">Transmembrane</keyword>
<dbReference type="Proteomes" id="UP000826195">
    <property type="component" value="Unassembled WGS sequence"/>
</dbReference>
<keyword evidence="5" id="KW-1185">Reference proteome</keyword>
<keyword evidence="2" id="KW-1133">Transmembrane helix</keyword>
<protein>
    <submittedName>
        <fullName evidence="4">Uncharacterized protein</fullName>
    </submittedName>
</protein>
<evidence type="ECO:0000256" key="1">
    <source>
        <dbReference type="SAM" id="MobiDB-lite"/>
    </source>
</evidence>
<comment type="caution">
    <text evidence="4">The sequence shown here is derived from an EMBL/GenBank/DDBJ whole genome shotgun (WGS) entry which is preliminary data.</text>
</comment>
<keyword evidence="3" id="KW-0732">Signal</keyword>
<evidence type="ECO:0000256" key="3">
    <source>
        <dbReference type="SAM" id="SignalP"/>
    </source>
</evidence>
<dbReference type="EMBL" id="JAHXZJ010000004">
    <property type="protein sequence ID" value="KAH0562903.1"/>
    <property type="molecule type" value="Genomic_DNA"/>
</dbReference>
<reference evidence="4 5" key="1">
    <citation type="journal article" date="2021" name="J. Hered.">
        <title>A chromosome-level genome assembly of the parasitoid wasp, Cotesia glomerata (Hymenoptera: Braconidae).</title>
        <authorList>
            <person name="Pinto B.J."/>
            <person name="Weis J.J."/>
            <person name="Gamble T."/>
            <person name="Ode P.J."/>
            <person name="Paul R."/>
            <person name="Zaspel J.M."/>
        </authorList>
    </citation>
    <scope>NUCLEOTIDE SEQUENCE [LARGE SCALE GENOMIC DNA]</scope>
    <source>
        <strain evidence="4">CgM1</strain>
    </source>
</reference>
<feature type="chain" id="PRO_5043944641" evidence="3">
    <location>
        <begin position="27"/>
        <end position="475"/>
    </location>
</feature>
<feature type="transmembrane region" description="Helical" evidence="2">
    <location>
        <begin position="442"/>
        <end position="461"/>
    </location>
</feature>
<feature type="region of interest" description="Disordered" evidence="1">
    <location>
        <begin position="361"/>
        <end position="380"/>
    </location>
</feature>
<organism evidence="4 5">
    <name type="scientific">Cotesia glomerata</name>
    <name type="common">Lepidopteran parasitic wasp</name>
    <name type="synonym">Apanteles glomeratus</name>
    <dbReference type="NCBI Taxonomy" id="32391"/>
    <lineage>
        <taxon>Eukaryota</taxon>
        <taxon>Metazoa</taxon>
        <taxon>Ecdysozoa</taxon>
        <taxon>Arthropoda</taxon>
        <taxon>Hexapoda</taxon>
        <taxon>Insecta</taxon>
        <taxon>Pterygota</taxon>
        <taxon>Neoptera</taxon>
        <taxon>Endopterygota</taxon>
        <taxon>Hymenoptera</taxon>
        <taxon>Apocrita</taxon>
        <taxon>Ichneumonoidea</taxon>
        <taxon>Braconidae</taxon>
        <taxon>Microgastrinae</taxon>
        <taxon>Cotesia</taxon>
    </lineage>
</organism>
<evidence type="ECO:0000313" key="5">
    <source>
        <dbReference type="Proteomes" id="UP000826195"/>
    </source>
</evidence>
<evidence type="ECO:0000313" key="4">
    <source>
        <dbReference type="EMBL" id="KAH0562903.1"/>
    </source>
</evidence>
<name>A0AAV7IYZ8_COTGL</name>
<feature type="signal peptide" evidence="3">
    <location>
        <begin position="1"/>
        <end position="26"/>
    </location>
</feature>
<feature type="transmembrane region" description="Helical" evidence="2">
    <location>
        <begin position="130"/>
        <end position="152"/>
    </location>
</feature>
<proteinExistence type="predicted"/>
<evidence type="ECO:0000256" key="2">
    <source>
        <dbReference type="SAM" id="Phobius"/>
    </source>
</evidence>
<feature type="compositionally biased region" description="Basic and acidic residues" evidence="1">
    <location>
        <begin position="361"/>
        <end position="373"/>
    </location>
</feature>
<keyword evidence="2" id="KW-0472">Membrane</keyword>
<feature type="transmembrane region" description="Helical" evidence="2">
    <location>
        <begin position="416"/>
        <end position="436"/>
    </location>
</feature>
<sequence length="475" mass="54389">MTNKKYLLSNIFIGVLLLLKQQNITSSEQETEIGILRDYNNDASDNHTNLDDSNECDFTSLLMNYAIVIVPFVNNFVSVLSKSLCCNYNVGCVKNKLKELLSSKKMSSYSTSIEELGSQFRFFKSRSNNIFTIVSIVGQWMVPIVSLMLLYLTGYENINSYVRSYELKCLDMMNFPFDDCYSNISKPEQEQFDGLDTIDALDDISVMNTTDFIFQDDDDDDDNNTLNAVESTATNSSETNKIIFKIQEIVQSALNNSQDIPEWYFSNSISNSSKLELKKTRKINNIEENLLDNEITIKCMKNNKCLIPPNVLKTHMILLIFIIYFGSILLSTVYCIKSNYTCFNIKQHLLAVESMDKVTGDKQESVEDEKDNKNQQPTSSDAIQWTNSCIDVQSAENIKEETCDVEKIIFICKTSVLLAVLLWTPIFIQLIGKIFMCMESYWSMNFFYLAAMSYGVIRNFLNNDMVKTKKIVPQI</sequence>
<dbReference type="AlphaFoldDB" id="A0AAV7IYZ8"/>
<feature type="transmembrane region" description="Helical" evidence="2">
    <location>
        <begin position="316"/>
        <end position="336"/>
    </location>
</feature>
<accession>A0AAV7IYZ8</accession>